<evidence type="ECO:0000313" key="11">
    <source>
        <dbReference type="Proteomes" id="UP001595377"/>
    </source>
</evidence>
<evidence type="ECO:0000256" key="1">
    <source>
        <dbReference type="ARBA" id="ARBA00000085"/>
    </source>
</evidence>
<comment type="catalytic activity">
    <reaction evidence="1">
        <text>ATP + protein L-histidine = ADP + protein N-phospho-L-histidine.</text>
        <dbReference type="EC" id="2.7.13.3"/>
    </reaction>
</comment>
<keyword evidence="8" id="KW-0067">ATP-binding</keyword>
<dbReference type="Pfam" id="PF00989">
    <property type="entry name" value="PAS"/>
    <property type="match status" value="1"/>
</dbReference>
<keyword evidence="4" id="KW-0597">Phosphoprotein</keyword>
<evidence type="ECO:0000256" key="6">
    <source>
        <dbReference type="ARBA" id="ARBA00022741"/>
    </source>
</evidence>
<evidence type="ECO:0000256" key="3">
    <source>
        <dbReference type="ARBA" id="ARBA00021740"/>
    </source>
</evidence>
<dbReference type="PANTHER" id="PTHR41523">
    <property type="entry name" value="TWO-COMPONENT SYSTEM SENSOR PROTEIN"/>
    <property type="match status" value="1"/>
</dbReference>
<keyword evidence="5" id="KW-0808">Transferase</keyword>
<dbReference type="Gene3D" id="3.30.450.20">
    <property type="entry name" value="PAS domain"/>
    <property type="match status" value="1"/>
</dbReference>
<dbReference type="SMART" id="SM00911">
    <property type="entry name" value="HWE_HK"/>
    <property type="match status" value="1"/>
</dbReference>
<evidence type="ECO:0000256" key="4">
    <source>
        <dbReference type="ARBA" id="ARBA00022553"/>
    </source>
</evidence>
<evidence type="ECO:0000256" key="2">
    <source>
        <dbReference type="ARBA" id="ARBA00012438"/>
    </source>
</evidence>
<reference evidence="11" key="1">
    <citation type="journal article" date="2019" name="Int. J. Syst. Evol. Microbiol.">
        <title>The Global Catalogue of Microorganisms (GCM) 10K type strain sequencing project: providing services to taxonomists for standard genome sequencing and annotation.</title>
        <authorList>
            <consortium name="The Broad Institute Genomics Platform"/>
            <consortium name="The Broad Institute Genome Sequencing Center for Infectious Disease"/>
            <person name="Wu L."/>
            <person name="Ma J."/>
        </authorList>
    </citation>
    <scope>NUCLEOTIDE SEQUENCE [LARGE SCALE GENOMIC DNA]</scope>
    <source>
        <strain evidence="11">KCTC 52677</strain>
    </source>
</reference>
<dbReference type="SUPFAM" id="SSF55785">
    <property type="entry name" value="PYP-like sensor domain (PAS domain)"/>
    <property type="match status" value="1"/>
</dbReference>
<dbReference type="RefSeq" id="WP_257311121.1">
    <property type="nucleotide sequence ID" value="NZ_JANFDG010000001.1"/>
</dbReference>
<feature type="domain" description="Signal transduction histidine kinase HWE region" evidence="9">
    <location>
        <begin position="144"/>
        <end position="222"/>
    </location>
</feature>
<dbReference type="CDD" id="cd00130">
    <property type="entry name" value="PAS"/>
    <property type="match status" value="1"/>
</dbReference>
<organism evidence="10 11">
    <name type="scientific">Shinella pollutisoli</name>
    <dbReference type="NCBI Taxonomy" id="2250594"/>
    <lineage>
        <taxon>Bacteria</taxon>
        <taxon>Pseudomonadati</taxon>
        <taxon>Pseudomonadota</taxon>
        <taxon>Alphaproteobacteria</taxon>
        <taxon>Hyphomicrobiales</taxon>
        <taxon>Rhizobiaceae</taxon>
        <taxon>Shinella</taxon>
    </lineage>
</organism>
<name>A0ABV7DF25_9HYPH</name>
<comment type="caution">
    <text evidence="10">The sequence shown here is derived from an EMBL/GenBank/DDBJ whole genome shotgun (WGS) entry which is preliminary data.</text>
</comment>
<gene>
    <name evidence="10" type="ORF">ACFOHH_08775</name>
</gene>
<evidence type="ECO:0000259" key="9">
    <source>
        <dbReference type="SMART" id="SM00911"/>
    </source>
</evidence>
<sequence>MILEDLYRLLRSGHVQAQGIVDTLTQPLVVLDQNFCVINASNAFIHTFGVERDAVLGNSLFSLGNGEWDIPDLRRLIADIIPKAASVAGYEVTHDFPTLGRRTFLVDARRLVHPDNNSTSILVLFDDVTESNRQEMERNLILSETRHRMKNLLSVVRAIAMQTETEERTAEEYRGVFLGRLDAALRAQELAPSRENTDFAALLESAVIVAGAERVRLEAGPAVELPSSRVLPVSMIFHELATNALKYGALSVPQGDVRVSWRMAASKGERDMLVCEWREENGPPLRPPSRRGYGTELIVGTARHLGGSAELKFDASGLTAIVNLPIQDRHDARRPPS</sequence>
<evidence type="ECO:0000313" key="10">
    <source>
        <dbReference type="EMBL" id="MFC3073191.1"/>
    </source>
</evidence>
<dbReference type="Gene3D" id="3.30.565.10">
    <property type="entry name" value="Histidine kinase-like ATPase, C-terminal domain"/>
    <property type="match status" value="1"/>
</dbReference>
<dbReference type="InterPro" id="IPR011102">
    <property type="entry name" value="Sig_transdc_His_kinase_HWE"/>
</dbReference>
<dbReference type="EMBL" id="JBHRSP010000015">
    <property type="protein sequence ID" value="MFC3073191.1"/>
    <property type="molecule type" value="Genomic_DNA"/>
</dbReference>
<dbReference type="Proteomes" id="UP001595377">
    <property type="component" value="Unassembled WGS sequence"/>
</dbReference>
<evidence type="ECO:0000256" key="8">
    <source>
        <dbReference type="ARBA" id="ARBA00022840"/>
    </source>
</evidence>
<evidence type="ECO:0000256" key="5">
    <source>
        <dbReference type="ARBA" id="ARBA00022679"/>
    </source>
</evidence>
<protein>
    <recommendedName>
        <fullName evidence="3">Blue-light-activated histidine kinase</fullName>
        <ecNumber evidence="2">2.7.13.3</ecNumber>
    </recommendedName>
</protein>
<dbReference type="InterPro" id="IPR035965">
    <property type="entry name" value="PAS-like_dom_sf"/>
</dbReference>
<evidence type="ECO:0000256" key="7">
    <source>
        <dbReference type="ARBA" id="ARBA00022777"/>
    </source>
</evidence>
<proteinExistence type="predicted"/>
<dbReference type="GO" id="GO:0016301">
    <property type="term" value="F:kinase activity"/>
    <property type="evidence" value="ECO:0007669"/>
    <property type="project" value="UniProtKB-KW"/>
</dbReference>
<dbReference type="Pfam" id="PF07536">
    <property type="entry name" value="HWE_HK"/>
    <property type="match status" value="1"/>
</dbReference>
<accession>A0ABV7DF25</accession>
<keyword evidence="7 10" id="KW-0418">Kinase</keyword>
<dbReference type="EC" id="2.7.13.3" evidence="2"/>
<dbReference type="InterPro" id="IPR000014">
    <property type="entry name" value="PAS"/>
</dbReference>
<dbReference type="InterPro" id="IPR036890">
    <property type="entry name" value="HATPase_C_sf"/>
</dbReference>
<keyword evidence="11" id="KW-1185">Reference proteome</keyword>
<keyword evidence="6" id="KW-0547">Nucleotide-binding</keyword>
<dbReference type="InterPro" id="IPR013767">
    <property type="entry name" value="PAS_fold"/>
</dbReference>
<dbReference type="PANTHER" id="PTHR41523:SF7">
    <property type="entry name" value="HISTIDINE KINASE"/>
    <property type="match status" value="1"/>
</dbReference>